<reference evidence="1" key="2">
    <citation type="journal article" date="2023" name="Science">
        <title>Genomic signatures of disease resistance in endangered staghorn corals.</title>
        <authorList>
            <person name="Vollmer S.V."/>
            <person name="Selwyn J.D."/>
            <person name="Despard B.A."/>
            <person name="Roesel C.L."/>
        </authorList>
    </citation>
    <scope>NUCLEOTIDE SEQUENCE</scope>
    <source>
        <strain evidence="1">K2</strain>
    </source>
</reference>
<dbReference type="Proteomes" id="UP001249851">
    <property type="component" value="Unassembled WGS sequence"/>
</dbReference>
<accession>A0AAD9Q3B0</accession>
<proteinExistence type="predicted"/>
<sequence>MARYVSYGRQVRYKEKGYTQEVLVGFLSSVFFPCVQAVTSKDAKQRLQLEALDFQDTPSARIQNLAFGVVFDHAN</sequence>
<evidence type="ECO:0000313" key="2">
    <source>
        <dbReference type="Proteomes" id="UP001249851"/>
    </source>
</evidence>
<dbReference type="EMBL" id="JARQWQ010000073">
    <property type="protein sequence ID" value="KAK2553977.1"/>
    <property type="molecule type" value="Genomic_DNA"/>
</dbReference>
<protein>
    <submittedName>
        <fullName evidence="1">Uncharacterized protein</fullName>
    </submittedName>
</protein>
<comment type="caution">
    <text evidence="1">The sequence shown here is derived from an EMBL/GenBank/DDBJ whole genome shotgun (WGS) entry which is preliminary data.</text>
</comment>
<organism evidence="1 2">
    <name type="scientific">Acropora cervicornis</name>
    <name type="common">Staghorn coral</name>
    <dbReference type="NCBI Taxonomy" id="6130"/>
    <lineage>
        <taxon>Eukaryota</taxon>
        <taxon>Metazoa</taxon>
        <taxon>Cnidaria</taxon>
        <taxon>Anthozoa</taxon>
        <taxon>Hexacorallia</taxon>
        <taxon>Scleractinia</taxon>
        <taxon>Astrocoeniina</taxon>
        <taxon>Acroporidae</taxon>
        <taxon>Acropora</taxon>
    </lineage>
</organism>
<dbReference type="AlphaFoldDB" id="A0AAD9Q3B0"/>
<name>A0AAD9Q3B0_ACRCE</name>
<evidence type="ECO:0000313" key="1">
    <source>
        <dbReference type="EMBL" id="KAK2553977.1"/>
    </source>
</evidence>
<reference evidence="1" key="1">
    <citation type="journal article" date="2023" name="G3 (Bethesda)">
        <title>Whole genome assembly and annotation of the endangered Caribbean coral Acropora cervicornis.</title>
        <authorList>
            <person name="Selwyn J.D."/>
            <person name="Vollmer S.V."/>
        </authorList>
    </citation>
    <scope>NUCLEOTIDE SEQUENCE</scope>
    <source>
        <strain evidence="1">K2</strain>
    </source>
</reference>
<gene>
    <name evidence="1" type="ORF">P5673_024682</name>
</gene>
<keyword evidence="2" id="KW-1185">Reference proteome</keyword>